<gene>
    <name evidence="7" type="ORF">PLOB_00001924</name>
</gene>
<dbReference type="PROSITE" id="PS50092">
    <property type="entry name" value="TSP1"/>
    <property type="match status" value="3"/>
</dbReference>
<dbReference type="InterPro" id="IPR018097">
    <property type="entry name" value="EGF_Ca-bd_CS"/>
</dbReference>
<dbReference type="PROSITE" id="PS50026">
    <property type="entry name" value="EGF_3"/>
    <property type="match status" value="1"/>
</dbReference>
<keyword evidence="5" id="KW-0732">Signal</keyword>
<evidence type="ECO:0000259" key="6">
    <source>
        <dbReference type="PROSITE" id="PS50026"/>
    </source>
</evidence>
<dbReference type="CDD" id="cd00054">
    <property type="entry name" value="EGF_CA"/>
    <property type="match status" value="1"/>
</dbReference>
<feature type="domain" description="EGF-like" evidence="6">
    <location>
        <begin position="131"/>
        <end position="167"/>
    </location>
</feature>
<sequence>MINGIVLVLFLSVIVTGQQIIRFQNAQSLKRDQEKGIFYAHFKVHHQHRLNVLPIKKTALRTQQECGQFCADTKTCFSFNVASVTNANNKLVCELLPTDIFNKSEKFGSNPSFHHFSIKRVLTVICICLSDINECVSSPCQNGGSCSDLVNKFVCACPPGYGGVLCEAVHGGYSSWGQWGSCDVSCGGGTRYRYRACTNPPPQHGGNDCSGLGSNAQTEVCNSNNCPIHGGYSSFGQWSSCSVACGSGTRSRSRSCTNPPPQYGGNDCSGLGSSVESEGCIGNNCPIDGGYSSWGQWSSCSVTCGGGTRSRSRTCTNPPPQFGGKDCSGLGSSSESDACERQCCSGGKNRNVLVLKYFLRYLQGTHLLPSNFTEAAGYI</sequence>
<name>A0ABN8Q4Q5_9CNID</name>
<dbReference type="SMART" id="SM00181">
    <property type="entry name" value="EGF"/>
    <property type="match status" value="1"/>
</dbReference>
<dbReference type="Gene3D" id="2.20.100.10">
    <property type="entry name" value="Thrombospondin type-1 (TSP1) repeat"/>
    <property type="match status" value="3"/>
</dbReference>
<dbReference type="InterPro" id="IPR036383">
    <property type="entry name" value="TSP1_rpt_sf"/>
</dbReference>
<dbReference type="InterPro" id="IPR052065">
    <property type="entry name" value="Compl_asym_regulator"/>
</dbReference>
<feature type="chain" id="PRO_5045554161" description="EGF-like domain-containing protein" evidence="5">
    <location>
        <begin position="18"/>
        <end position="379"/>
    </location>
</feature>
<dbReference type="InterPro" id="IPR000152">
    <property type="entry name" value="EGF-type_Asp/Asn_hydroxyl_site"/>
</dbReference>
<dbReference type="PROSITE" id="PS00022">
    <property type="entry name" value="EGF_1"/>
    <property type="match status" value="1"/>
</dbReference>
<dbReference type="PROSITE" id="PS00010">
    <property type="entry name" value="ASX_HYDROXYL"/>
    <property type="match status" value="1"/>
</dbReference>
<dbReference type="SMART" id="SM00179">
    <property type="entry name" value="EGF_CA"/>
    <property type="match status" value="1"/>
</dbReference>
<keyword evidence="1 4" id="KW-0245">EGF-like domain</keyword>
<evidence type="ECO:0000256" key="2">
    <source>
        <dbReference type="ARBA" id="ARBA00022737"/>
    </source>
</evidence>
<dbReference type="SUPFAM" id="SSF57196">
    <property type="entry name" value="EGF/Laminin"/>
    <property type="match status" value="1"/>
</dbReference>
<dbReference type="InterPro" id="IPR013032">
    <property type="entry name" value="EGF-like_CS"/>
</dbReference>
<accession>A0ABN8Q4Q5</accession>
<evidence type="ECO:0000256" key="5">
    <source>
        <dbReference type="SAM" id="SignalP"/>
    </source>
</evidence>
<proteinExistence type="predicted"/>
<feature type="disulfide bond" evidence="4">
    <location>
        <begin position="157"/>
        <end position="166"/>
    </location>
</feature>
<evidence type="ECO:0000313" key="7">
    <source>
        <dbReference type="EMBL" id="CAH3156658.1"/>
    </source>
</evidence>
<evidence type="ECO:0000313" key="8">
    <source>
        <dbReference type="Proteomes" id="UP001159405"/>
    </source>
</evidence>
<dbReference type="EMBL" id="CALNXK010000105">
    <property type="protein sequence ID" value="CAH3156658.1"/>
    <property type="molecule type" value="Genomic_DNA"/>
</dbReference>
<dbReference type="PROSITE" id="PS01186">
    <property type="entry name" value="EGF_2"/>
    <property type="match status" value="1"/>
</dbReference>
<dbReference type="Pfam" id="PF00090">
    <property type="entry name" value="TSP_1"/>
    <property type="match status" value="3"/>
</dbReference>
<organism evidence="7 8">
    <name type="scientific">Porites lobata</name>
    <dbReference type="NCBI Taxonomy" id="104759"/>
    <lineage>
        <taxon>Eukaryota</taxon>
        <taxon>Metazoa</taxon>
        <taxon>Cnidaria</taxon>
        <taxon>Anthozoa</taxon>
        <taxon>Hexacorallia</taxon>
        <taxon>Scleractinia</taxon>
        <taxon>Fungiina</taxon>
        <taxon>Poritidae</taxon>
        <taxon>Porites</taxon>
    </lineage>
</organism>
<keyword evidence="8" id="KW-1185">Reference proteome</keyword>
<protein>
    <recommendedName>
        <fullName evidence="6">EGF-like domain-containing protein</fullName>
    </recommendedName>
</protein>
<dbReference type="SMART" id="SM00209">
    <property type="entry name" value="TSP1"/>
    <property type="match status" value="3"/>
</dbReference>
<dbReference type="Pfam" id="PF12661">
    <property type="entry name" value="hEGF"/>
    <property type="match status" value="1"/>
</dbReference>
<dbReference type="PANTHER" id="PTHR22906">
    <property type="entry name" value="PROPERDIN"/>
    <property type="match status" value="1"/>
</dbReference>
<evidence type="ECO:0000256" key="1">
    <source>
        <dbReference type="ARBA" id="ARBA00022536"/>
    </source>
</evidence>
<reference evidence="7 8" key="1">
    <citation type="submission" date="2022-05" db="EMBL/GenBank/DDBJ databases">
        <authorList>
            <consortium name="Genoscope - CEA"/>
            <person name="William W."/>
        </authorList>
    </citation>
    <scope>NUCLEOTIDE SEQUENCE [LARGE SCALE GENOMIC DNA]</scope>
</reference>
<dbReference type="PANTHER" id="PTHR22906:SF21">
    <property type="entry name" value="SEMA DOMAIN-CONTAINING PROTEIN"/>
    <property type="match status" value="1"/>
</dbReference>
<dbReference type="PRINTS" id="PR00010">
    <property type="entry name" value="EGFBLOOD"/>
</dbReference>
<dbReference type="InterPro" id="IPR000742">
    <property type="entry name" value="EGF"/>
</dbReference>
<keyword evidence="2" id="KW-0677">Repeat</keyword>
<dbReference type="PROSITE" id="PS01187">
    <property type="entry name" value="EGF_CA"/>
    <property type="match status" value="1"/>
</dbReference>
<dbReference type="SUPFAM" id="SSF82895">
    <property type="entry name" value="TSP-1 type 1 repeat"/>
    <property type="match status" value="3"/>
</dbReference>
<comment type="caution">
    <text evidence="4">Lacks conserved residue(s) required for the propagation of feature annotation.</text>
</comment>
<comment type="caution">
    <text evidence="7">The sequence shown here is derived from an EMBL/GenBank/DDBJ whole genome shotgun (WGS) entry which is preliminary data.</text>
</comment>
<dbReference type="Gene3D" id="2.10.25.10">
    <property type="entry name" value="Laminin"/>
    <property type="match status" value="1"/>
</dbReference>
<dbReference type="Proteomes" id="UP001159405">
    <property type="component" value="Unassembled WGS sequence"/>
</dbReference>
<dbReference type="InterPro" id="IPR001881">
    <property type="entry name" value="EGF-like_Ca-bd_dom"/>
</dbReference>
<evidence type="ECO:0000256" key="3">
    <source>
        <dbReference type="ARBA" id="ARBA00023157"/>
    </source>
</evidence>
<keyword evidence="3 4" id="KW-1015">Disulfide bond</keyword>
<feature type="signal peptide" evidence="5">
    <location>
        <begin position="1"/>
        <end position="17"/>
    </location>
</feature>
<evidence type="ECO:0000256" key="4">
    <source>
        <dbReference type="PROSITE-ProRule" id="PRU00076"/>
    </source>
</evidence>
<dbReference type="InterPro" id="IPR000884">
    <property type="entry name" value="TSP1_rpt"/>
</dbReference>